<dbReference type="Proteomes" id="UP001634394">
    <property type="component" value="Unassembled WGS sequence"/>
</dbReference>
<name>A0ABD3XPI8_SINWO</name>
<reference evidence="2 3" key="1">
    <citation type="submission" date="2024-11" db="EMBL/GenBank/DDBJ databases">
        <title>Chromosome-level genome assembly of the freshwater bivalve Anodonta woodiana.</title>
        <authorList>
            <person name="Chen X."/>
        </authorList>
    </citation>
    <scope>NUCLEOTIDE SEQUENCE [LARGE SCALE GENOMIC DNA]</scope>
    <source>
        <strain evidence="2">MN2024</strain>
        <tissue evidence="2">Gills</tissue>
    </source>
</reference>
<dbReference type="EMBL" id="JBJQND010000002">
    <property type="protein sequence ID" value="KAL3886928.1"/>
    <property type="molecule type" value="Genomic_DNA"/>
</dbReference>
<dbReference type="InterPro" id="IPR013783">
    <property type="entry name" value="Ig-like_fold"/>
</dbReference>
<dbReference type="Gene3D" id="2.60.40.10">
    <property type="entry name" value="Immunoglobulins"/>
    <property type="match status" value="1"/>
</dbReference>
<feature type="non-terminal residue" evidence="2">
    <location>
        <position position="266"/>
    </location>
</feature>
<proteinExistence type="predicted"/>
<dbReference type="InterPro" id="IPR007110">
    <property type="entry name" value="Ig-like_dom"/>
</dbReference>
<feature type="domain" description="Ig-like" evidence="1">
    <location>
        <begin position="150"/>
        <end position="266"/>
    </location>
</feature>
<accession>A0ABD3XPI8</accession>
<comment type="caution">
    <text evidence="2">The sequence shown here is derived from an EMBL/GenBank/DDBJ whole genome shotgun (WGS) entry which is preliminary data.</text>
</comment>
<feature type="non-terminal residue" evidence="2">
    <location>
        <position position="1"/>
    </location>
</feature>
<evidence type="ECO:0000313" key="2">
    <source>
        <dbReference type="EMBL" id="KAL3886928.1"/>
    </source>
</evidence>
<evidence type="ECO:0000259" key="1">
    <source>
        <dbReference type="PROSITE" id="PS50835"/>
    </source>
</evidence>
<gene>
    <name evidence="2" type="ORF">ACJMK2_026885</name>
</gene>
<keyword evidence="3" id="KW-1185">Reference proteome</keyword>
<protein>
    <recommendedName>
        <fullName evidence="1">Ig-like domain-containing protein</fullName>
    </recommendedName>
</protein>
<dbReference type="PROSITE" id="PS50835">
    <property type="entry name" value="IG_LIKE"/>
    <property type="match status" value="1"/>
</dbReference>
<sequence length="266" mass="29449">DGVYVSLYPPFMVIGSSTVNPTTSLNVQCSSSDTLDVDTLFQLKLSRRKFTEPNFIGIASMKFDGLAKLDPTVPSDIQNRSPNITGSVDTGKKSGTMTLSMNAQGMACTDQAEFQCALTYFDTNQFSHTVNDNQNFSVITVPSEVIMDSPEYYDVNGNTMQLSNNSVLITGYRIKFRCTANVGSVPEGEIIWERSSEMGTMNSFIPYTPTPSTDIVQEASEQNGCFYRRTSTMYYNLTTLDDDGISFRCRARSYLGGQLYDAQSNQ</sequence>
<evidence type="ECO:0000313" key="3">
    <source>
        <dbReference type="Proteomes" id="UP001634394"/>
    </source>
</evidence>
<organism evidence="2 3">
    <name type="scientific">Sinanodonta woodiana</name>
    <name type="common">Chinese pond mussel</name>
    <name type="synonym">Anodonta woodiana</name>
    <dbReference type="NCBI Taxonomy" id="1069815"/>
    <lineage>
        <taxon>Eukaryota</taxon>
        <taxon>Metazoa</taxon>
        <taxon>Spiralia</taxon>
        <taxon>Lophotrochozoa</taxon>
        <taxon>Mollusca</taxon>
        <taxon>Bivalvia</taxon>
        <taxon>Autobranchia</taxon>
        <taxon>Heteroconchia</taxon>
        <taxon>Palaeoheterodonta</taxon>
        <taxon>Unionida</taxon>
        <taxon>Unionoidea</taxon>
        <taxon>Unionidae</taxon>
        <taxon>Unioninae</taxon>
        <taxon>Sinanodonta</taxon>
    </lineage>
</organism>
<dbReference type="AlphaFoldDB" id="A0ABD3XPI8"/>